<dbReference type="GO" id="GO:0016829">
    <property type="term" value="F:lyase activity"/>
    <property type="evidence" value="ECO:0007669"/>
    <property type="project" value="UniProtKB-KW"/>
</dbReference>
<evidence type="ECO:0000256" key="5">
    <source>
        <dbReference type="ARBA" id="ARBA00022898"/>
    </source>
</evidence>
<keyword evidence="4 8" id="KW-0808">Transferase</keyword>
<dbReference type="Pfam" id="PF00266">
    <property type="entry name" value="Aminotran_5"/>
    <property type="match status" value="1"/>
</dbReference>
<reference evidence="12" key="2">
    <citation type="journal article" date="2011" name="Stand. Genomic Sci.">
        <title>Complete genome sequence of Weeksella virosa type strain (9751T).</title>
        <authorList>
            <person name="Lang E."/>
            <person name="Teshima H."/>
            <person name="Lucas S."/>
            <person name="Lapidus A."/>
            <person name="Hammon N."/>
            <person name="Deshpande S."/>
            <person name="Nolan M."/>
            <person name="Cheng J."/>
            <person name="Pitluck S."/>
            <person name="Liolios K."/>
            <person name="Pagani I."/>
            <person name="Mikhailova N."/>
            <person name="Ivanova N."/>
            <person name="Mavromatis K."/>
            <person name="Pati A."/>
            <person name="Tapia R."/>
            <person name="Han C."/>
            <person name="Goodwin L."/>
            <person name="Chen A."/>
            <person name="Palaniappan K."/>
            <person name="Land M."/>
            <person name="Hauser L."/>
            <person name="Chang Y."/>
            <person name="Jeffries C."/>
            <person name="Brambilla E."/>
            <person name="Kopitz M."/>
            <person name="Rohde M."/>
            <person name="Goker M."/>
            <person name="Tindall B."/>
            <person name="Detter J."/>
            <person name="Woyke T."/>
            <person name="Bristow J."/>
            <person name="Eisen J."/>
            <person name="Markowitz V."/>
            <person name="Hugenholtz P."/>
            <person name="Klenk H."/>
            <person name="Kyrpides N."/>
        </authorList>
    </citation>
    <scope>NUCLEOTIDE SEQUENCE [LARGE SCALE GENOMIC DNA]</scope>
    <source>
        <strain evidence="12">ATCC 43766 / DSM 16922 / JCM 21250 / NBRC 16016 / NCTC 11634 / CL345/78</strain>
    </source>
</reference>
<dbReference type="PROSITE" id="PS00595">
    <property type="entry name" value="AA_TRANSFER_CLASS_5"/>
    <property type="match status" value="1"/>
</dbReference>
<dbReference type="InterPro" id="IPR016454">
    <property type="entry name" value="Cysteine_dSase"/>
</dbReference>
<dbReference type="AlphaFoldDB" id="F0NY76"/>
<evidence type="ECO:0000256" key="9">
    <source>
        <dbReference type="SAM" id="Coils"/>
    </source>
</evidence>
<comment type="catalytic activity">
    <reaction evidence="6 8">
        <text>(sulfur carrier)-H + L-cysteine = (sulfur carrier)-SH + L-alanine</text>
        <dbReference type="Rhea" id="RHEA:43892"/>
        <dbReference type="Rhea" id="RHEA-COMP:14737"/>
        <dbReference type="Rhea" id="RHEA-COMP:14739"/>
        <dbReference type="ChEBI" id="CHEBI:29917"/>
        <dbReference type="ChEBI" id="CHEBI:35235"/>
        <dbReference type="ChEBI" id="CHEBI:57972"/>
        <dbReference type="ChEBI" id="CHEBI:64428"/>
        <dbReference type="EC" id="2.8.1.7"/>
    </reaction>
</comment>
<dbReference type="STRING" id="865938.Weevi_0347"/>
<feature type="domain" description="Aminotransferase class V" evidence="10">
    <location>
        <begin position="39"/>
        <end position="409"/>
    </location>
</feature>
<dbReference type="PIRSF" id="PIRSF005572">
    <property type="entry name" value="NifS"/>
    <property type="match status" value="1"/>
</dbReference>
<evidence type="ECO:0000256" key="6">
    <source>
        <dbReference type="ARBA" id="ARBA00050776"/>
    </source>
</evidence>
<sequence>MNFLQLILFNNTNKENMDITQIRKQFPILSRKVNGEPLVYFDNGATSQKPIQVIEAIEYYYKHYNANVHRGIHTLSQEATDKMEEARRKIQKFINAKNEHEVIFTRGTTEAINLVAYSFGETLQTEDEILITEIEHHSNIVPWQLLAERKGLILKYIPLKKEGGLDLTNLDTLLTDKTRLVAVNQVSNALGIVNPIQKIIEKAHAKGAKVLIDGAQSVPHTKIDVQKMDCDFFVFSGHKMYGPTGIGVLYGKEEILNAMPPFHGGGEMIRDVSMEKSTYACLPFKFEAGTPDIAGIIGLGEAVDFINSLGIENIQAHEYDLLAYCMAELQKIDEVEIYGENQEHAGAISFNLKLDGAHSSDVGMILDKKGVAVRTGHHCAQPIMCFYDIPGTVRVSFAVYNTKEEVDIFISALKTAIRMLG</sequence>
<dbReference type="KEGG" id="wvi:Weevi_0347"/>
<dbReference type="NCBIfam" id="TIGR01979">
    <property type="entry name" value="sufS"/>
    <property type="match status" value="1"/>
</dbReference>
<evidence type="ECO:0000256" key="7">
    <source>
        <dbReference type="RuleBase" id="RU004504"/>
    </source>
</evidence>
<dbReference type="InterPro" id="IPR015424">
    <property type="entry name" value="PyrdxlP-dep_Trfase"/>
</dbReference>
<evidence type="ECO:0000256" key="2">
    <source>
        <dbReference type="ARBA" id="ARBA00002824"/>
    </source>
</evidence>
<evidence type="ECO:0000256" key="3">
    <source>
        <dbReference type="ARBA" id="ARBA00010447"/>
    </source>
</evidence>
<dbReference type="PANTHER" id="PTHR43586:SF8">
    <property type="entry name" value="CYSTEINE DESULFURASE 1, CHLOROPLASTIC"/>
    <property type="match status" value="1"/>
</dbReference>
<dbReference type="PANTHER" id="PTHR43586">
    <property type="entry name" value="CYSTEINE DESULFURASE"/>
    <property type="match status" value="1"/>
</dbReference>
<keyword evidence="12" id="KW-1185">Reference proteome</keyword>
<dbReference type="Proteomes" id="UP000008641">
    <property type="component" value="Chromosome"/>
</dbReference>
<dbReference type="eggNOG" id="COG0520">
    <property type="taxonomic scope" value="Bacteria"/>
</dbReference>
<dbReference type="GO" id="GO:0006534">
    <property type="term" value="P:cysteine metabolic process"/>
    <property type="evidence" value="ECO:0007669"/>
    <property type="project" value="UniProtKB-UniRule"/>
</dbReference>
<dbReference type="Gene3D" id="3.40.640.10">
    <property type="entry name" value="Type I PLP-dependent aspartate aminotransferase-like (Major domain)"/>
    <property type="match status" value="1"/>
</dbReference>
<accession>F0NY76</accession>
<name>F0NY76_WEEVC</name>
<protein>
    <recommendedName>
        <fullName evidence="8">Cysteine desulfurase</fullName>
        <ecNumber evidence="8">2.8.1.7</ecNumber>
    </recommendedName>
</protein>
<dbReference type="InterPro" id="IPR010970">
    <property type="entry name" value="Cys_dSase_SufS"/>
</dbReference>
<dbReference type="GO" id="GO:0030170">
    <property type="term" value="F:pyridoxal phosphate binding"/>
    <property type="evidence" value="ECO:0007669"/>
    <property type="project" value="UniProtKB-UniRule"/>
</dbReference>
<dbReference type="EC" id="2.8.1.7" evidence="8"/>
<feature type="coiled-coil region" evidence="9">
    <location>
        <begin position="76"/>
        <end position="103"/>
    </location>
</feature>
<comment type="similarity">
    <text evidence="3 8">Belongs to the class-V pyridoxal-phosphate-dependent aminotransferase family. Csd subfamily.</text>
</comment>
<evidence type="ECO:0000256" key="8">
    <source>
        <dbReference type="RuleBase" id="RU004506"/>
    </source>
</evidence>
<proteinExistence type="inferred from homology"/>
<dbReference type="InterPro" id="IPR015422">
    <property type="entry name" value="PyrdxlP-dep_Trfase_small"/>
</dbReference>
<dbReference type="Gene3D" id="3.90.1150.10">
    <property type="entry name" value="Aspartate Aminotransferase, domain 1"/>
    <property type="match status" value="1"/>
</dbReference>
<dbReference type="GO" id="GO:0031071">
    <property type="term" value="F:cysteine desulfurase activity"/>
    <property type="evidence" value="ECO:0007669"/>
    <property type="project" value="UniProtKB-UniRule"/>
</dbReference>
<evidence type="ECO:0000313" key="12">
    <source>
        <dbReference type="Proteomes" id="UP000008641"/>
    </source>
</evidence>
<reference evidence="11 12" key="1">
    <citation type="journal article" date="2011" name="Stand. Genomic Sci.">
        <title>Complete genome sequence of Weeksella virosa type strain (9751).</title>
        <authorList>
            <person name="Lang E."/>
            <person name="Teshima H."/>
            <person name="Lucas S."/>
            <person name="Lapidus A."/>
            <person name="Hammon N."/>
            <person name="Deshpande S."/>
            <person name="Nolan M."/>
            <person name="Cheng J.F."/>
            <person name="Pitluck S."/>
            <person name="Liolios K."/>
            <person name="Pagani I."/>
            <person name="Mikhailova N."/>
            <person name="Ivanova N."/>
            <person name="Mavromatis K."/>
            <person name="Pati A."/>
            <person name="Tapia R."/>
            <person name="Han C."/>
            <person name="Goodwin L."/>
            <person name="Chen A."/>
            <person name="Palaniappan K."/>
            <person name="Land M."/>
            <person name="Hauser L."/>
            <person name="Chang Y.J."/>
            <person name="Jeffries C.D."/>
            <person name="Brambilla E.M."/>
            <person name="Kopitz M."/>
            <person name="Rohde M."/>
            <person name="Goker M."/>
            <person name="Tindall B.J."/>
            <person name="Detter J.C."/>
            <person name="Woyke T."/>
            <person name="Bristow J."/>
            <person name="Eisen J.A."/>
            <person name="Markowitz V."/>
            <person name="Hugenholtz P."/>
            <person name="Klenk H.P."/>
            <person name="Kyrpides N.C."/>
        </authorList>
    </citation>
    <scope>NUCLEOTIDE SEQUENCE [LARGE SCALE GENOMIC DNA]</scope>
    <source>
        <strain evidence="12">ATCC 43766 / DSM 16922 / JCM 21250 / NBRC 16016 / NCTC 11634 / CL345/78</strain>
    </source>
</reference>
<comment type="function">
    <text evidence="2 8">Catalyzes the removal of elemental sulfur and selenium atoms from L-cysteine, L-cystine, L-selenocysteine, and L-selenocystine to produce L-alanine.</text>
</comment>
<dbReference type="CDD" id="cd06453">
    <property type="entry name" value="SufS_like"/>
    <property type="match status" value="1"/>
</dbReference>
<evidence type="ECO:0000256" key="1">
    <source>
        <dbReference type="ARBA" id="ARBA00001933"/>
    </source>
</evidence>
<comment type="cofactor">
    <cofactor evidence="1 7">
        <name>pyridoxal 5'-phosphate</name>
        <dbReference type="ChEBI" id="CHEBI:597326"/>
    </cofactor>
</comment>
<evidence type="ECO:0000259" key="10">
    <source>
        <dbReference type="Pfam" id="PF00266"/>
    </source>
</evidence>
<dbReference type="RefSeq" id="WP_013597459.1">
    <property type="nucleotide sequence ID" value="NC_015144.1"/>
</dbReference>
<evidence type="ECO:0000313" key="11">
    <source>
        <dbReference type="EMBL" id="ADX67067.1"/>
    </source>
</evidence>
<keyword evidence="9" id="KW-0175">Coiled coil</keyword>
<dbReference type="InterPro" id="IPR015421">
    <property type="entry name" value="PyrdxlP-dep_Trfase_major"/>
</dbReference>
<dbReference type="InterPro" id="IPR000192">
    <property type="entry name" value="Aminotrans_V_dom"/>
</dbReference>
<gene>
    <name evidence="11" type="ordered locus">Weevi_0347</name>
</gene>
<keyword evidence="5 8" id="KW-0663">Pyridoxal phosphate</keyword>
<evidence type="ECO:0000256" key="4">
    <source>
        <dbReference type="ARBA" id="ARBA00022679"/>
    </source>
</evidence>
<keyword evidence="11" id="KW-0456">Lyase</keyword>
<organism evidence="11 12">
    <name type="scientific">Weeksella virosa (strain ATCC 43766 / DSM 16922 / JCM 21250 / CCUG 30538 / CDC 9751 / IAM 14551 / NBRC 16016 / NCTC 11634 / CL345/78)</name>
    <dbReference type="NCBI Taxonomy" id="865938"/>
    <lineage>
        <taxon>Bacteria</taxon>
        <taxon>Pseudomonadati</taxon>
        <taxon>Bacteroidota</taxon>
        <taxon>Flavobacteriia</taxon>
        <taxon>Flavobacteriales</taxon>
        <taxon>Weeksellaceae</taxon>
        <taxon>Weeksella</taxon>
    </lineage>
</organism>
<dbReference type="SUPFAM" id="SSF53383">
    <property type="entry name" value="PLP-dependent transferases"/>
    <property type="match status" value="1"/>
</dbReference>
<dbReference type="EMBL" id="CP002455">
    <property type="protein sequence ID" value="ADX67067.1"/>
    <property type="molecule type" value="Genomic_DNA"/>
</dbReference>
<dbReference type="InterPro" id="IPR020578">
    <property type="entry name" value="Aminotrans_V_PyrdxlP_BS"/>
</dbReference>
<dbReference type="HOGENOM" id="CLU_003433_2_5_10"/>